<evidence type="ECO:0000256" key="4">
    <source>
        <dbReference type="HAMAP-Rule" id="MF_01201"/>
    </source>
</evidence>
<proteinExistence type="inferred from homology"/>
<feature type="domain" description="Alanine racemase C-terminal" evidence="7">
    <location>
        <begin position="251"/>
        <end position="374"/>
    </location>
</feature>
<dbReference type="CDD" id="cd00430">
    <property type="entry name" value="PLPDE_III_AR"/>
    <property type="match status" value="1"/>
</dbReference>
<comment type="catalytic activity">
    <reaction evidence="4">
        <text>L-alanine = D-alanine</text>
        <dbReference type="Rhea" id="RHEA:20249"/>
        <dbReference type="ChEBI" id="CHEBI:57416"/>
        <dbReference type="ChEBI" id="CHEBI:57972"/>
        <dbReference type="EC" id="5.1.1.1"/>
    </reaction>
</comment>
<dbReference type="GO" id="GO:0030632">
    <property type="term" value="P:D-alanine biosynthetic process"/>
    <property type="evidence" value="ECO:0007669"/>
    <property type="project" value="UniProtKB-UniRule"/>
</dbReference>
<sequence length="375" mass="40313">MDDMQMRTWAEVDLSDLEHNYRALRGLLPRDCRFLGVVKANAYGHGAVPVAMRLEALGAEYLAVACLEEAGELRSAGIQTPILILGATPAADAPRLLELEVTQAVGDLETAQALSRAAQAAGKRLKVHLKADTGMSRLGFLCDETHLSRAAEEMARAAVLPGLEAEGIFTHFADADGDEAYTMRQFTRFLDLLGVLERRGVRFALRHCANSAAVLRYPCTHLDMVRPGVALYGHYPDPSCVGLDGPGLRPVMTLKSRVTAVRTLPAGTCVSYGCTATLESERTLAVVPIGYADGFPRLLSNRSAVLLHGARCPIVGRVCMDMCMVDVTGRNVQPGDVAEVFGAALPVEEHAAAADTIQYELLCAVSPRVPRLYLG</sequence>
<dbReference type="Proteomes" id="UP000661435">
    <property type="component" value="Unassembled WGS sequence"/>
</dbReference>
<dbReference type="PANTHER" id="PTHR30511">
    <property type="entry name" value="ALANINE RACEMASE"/>
    <property type="match status" value="1"/>
</dbReference>
<dbReference type="InterPro" id="IPR020622">
    <property type="entry name" value="Ala_racemase_pyridoxalP-BS"/>
</dbReference>
<gene>
    <name evidence="8" type="primary">alr</name>
    <name evidence="8" type="ORF">H8S57_06270</name>
</gene>
<dbReference type="PRINTS" id="PR00992">
    <property type="entry name" value="ALARACEMASE"/>
</dbReference>
<feature type="active site" description="Proton acceptor; specific for D-alanine" evidence="4">
    <location>
        <position position="39"/>
    </location>
</feature>
<evidence type="ECO:0000256" key="3">
    <source>
        <dbReference type="ARBA" id="ARBA00023235"/>
    </source>
</evidence>
<comment type="function">
    <text evidence="4">Catalyzes the interconversion of L-alanine and D-alanine. May also act on other amino acids.</text>
</comment>
<feature type="active site" description="Proton acceptor; specific for L-alanine" evidence="4">
    <location>
        <position position="272"/>
    </location>
</feature>
<dbReference type="RefSeq" id="WP_186907230.1">
    <property type="nucleotide sequence ID" value="NZ_JACOPP010000006.1"/>
</dbReference>
<dbReference type="InterPro" id="IPR029066">
    <property type="entry name" value="PLP-binding_barrel"/>
</dbReference>
<comment type="pathway">
    <text evidence="4">Amino-acid biosynthesis; D-alanine biosynthesis; D-alanine from L-alanine: step 1/1.</text>
</comment>
<keyword evidence="9" id="KW-1185">Reference proteome</keyword>
<dbReference type="Gene3D" id="2.40.37.10">
    <property type="entry name" value="Lyase, Ornithine Decarboxylase, Chain A, domain 1"/>
    <property type="match status" value="1"/>
</dbReference>
<dbReference type="UniPathway" id="UPA00042">
    <property type="reaction ID" value="UER00497"/>
</dbReference>
<evidence type="ECO:0000259" key="7">
    <source>
        <dbReference type="SMART" id="SM01005"/>
    </source>
</evidence>
<dbReference type="NCBIfam" id="TIGR00492">
    <property type="entry name" value="alr"/>
    <property type="match status" value="1"/>
</dbReference>
<evidence type="ECO:0000256" key="5">
    <source>
        <dbReference type="PIRSR" id="PIRSR600821-50"/>
    </source>
</evidence>
<dbReference type="PROSITE" id="PS00395">
    <property type="entry name" value="ALANINE_RACEMASE"/>
    <property type="match status" value="1"/>
</dbReference>
<dbReference type="SMART" id="SM01005">
    <property type="entry name" value="Ala_racemase_C"/>
    <property type="match status" value="1"/>
</dbReference>
<dbReference type="FunFam" id="3.20.20.10:FF:000002">
    <property type="entry name" value="Alanine racemase"/>
    <property type="match status" value="1"/>
</dbReference>
<dbReference type="GO" id="GO:0008784">
    <property type="term" value="F:alanine racemase activity"/>
    <property type="evidence" value="ECO:0007669"/>
    <property type="project" value="UniProtKB-UniRule"/>
</dbReference>
<dbReference type="InterPro" id="IPR009006">
    <property type="entry name" value="Ala_racemase/Decarboxylase_C"/>
</dbReference>
<dbReference type="Gene3D" id="3.20.20.10">
    <property type="entry name" value="Alanine racemase"/>
    <property type="match status" value="1"/>
</dbReference>
<organism evidence="8 9">
    <name type="scientific">Lawsonibacter hominis</name>
    <dbReference type="NCBI Taxonomy" id="2763053"/>
    <lineage>
        <taxon>Bacteria</taxon>
        <taxon>Bacillati</taxon>
        <taxon>Bacillota</taxon>
        <taxon>Clostridia</taxon>
        <taxon>Eubacteriales</taxon>
        <taxon>Oscillospiraceae</taxon>
        <taxon>Lawsonibacter</taxon>
    </lineage>
</organism>
<dbReference type="GO" id="GO:0030170">
    <property type="term" value="F:pyridoxal phosphate binding"/>
    <property type="evidence" value="ECO:0007669"/>
    <property type="project" value="UniProtKB-UniRule"/>
</dbReference>
<evidence type="ECO:0000256" key="1">
    <source>
        <dbReference type="ARBA" id="ARBA00001933"/>
    </source>
</evidence>
<dbReference type="InterPro" id="IPR000821">
    <property type="entry name" value="Ala_racemase"/>
</dbReference>
<dbReference type="InterPro" id="IPR011079">
    <property type="entry name" value="Ala_racemase_C"/>
</dbReference>
<dbReference type="Pfam" id="PF01168">
    <property type="entry name" value="Ala_racemase_N"/>
    <property type="match status" value="1"/>
</dbReference>
<dbReference type="EC" id="5.1.1.1" evidence="4"/>
<comment type="cofactor">
    <cofactor evidence="1 4 5">
        <name>pyridoxal 5'-phosphate</name>
        <dbReference type="ChEBI" id="CHEBI:597326"/>
    </cofactor>
</comment>
<reference evidence="8" key="1">
    <citation type="submission" date="2020-08" db="EMBL/GenBank/DDBJ databases">
        <title>Genome public.</title>
        <authorList>
            <person name="Liu C."/>
            <person name="Sun Q."/>
        </authorList>
    </citation>
    <scope>NUCLEOTIDE SEQUENCE</scope>
    <source>
        <strain evidence="8">NSJ-51</strain>
    </source>
</reference>
<dbReference type="SUPFAM" id="SSF51419">
    <property type="entry name" value="PLP-binding barrel"/>
    <property type="match status" value="1"/>
</dbReference>
<name>A0A8J6JDP3_9FIRM</name>
<dbReference type="InterPro" id="IPR001608">
    <property type="entry name" value="Ala_racemase_N"/>
</dbReference>
<dbReference type="AlphaFoldDB" id="A0A8J6JDP3"/>
<dbReference type="HAMAP" id="MF_01201">
    <property type="entry name" value="Ala_racemase"/>
    <property type="match status" value="1"/>
</dbReference>
<evidence type="ECO:0000256" key="2">
    <source>
        <dbReference type="ARBA" id="ARBA00022898"/>
    </source>
</evidence>
<protein>
    <recommendedName>
        <fullName evidence="4">Alanine racemase</fullName>
        <ecNumber evidence="4">5.1.1.1</ecNumber>
    </recommendedName>
</protein>
<feature type="binding site" evidence="4 6">
    <location>
        <position position="320"/>
    </location>
    <ligand>
        <name>substrate</name>
    </ligand>
</feature>
<dbReference type="PANTHER" id="PTHR30511:SF0">
    <property type="entry name" value="ALANINE RACEMASE, CATABOLIC-RELATED"/>
    <property type="match status" value="1"/>
</dbReference>
<feature type="modified residue" description="N6-(pyridoxal phosphate)lysine" evidence="4 5">
    <location>
        <position position="39"/>
    </location>
</feature>
<dbReference type="GO" id="GO:0005829">
    <property type="term" value="C:cytosol"/>
    <property type="evidence" value="ECO:0007669"/>
    <property type="project" value="TreeGrafter"/>
</dbReference>
<dbReference type="Pfam" id="PF00842">
    <property type="entry name" value="Ala_racemase_C"/>
    <property type="match status" value="1"/>
</dbReference>
<comment type="similarity">
    <text evidence="4">Belongs to the alanine racemase family.</text>
</comment>
<evidence type="ECO:0000313" key="8">
    <source>
        <dbReference type="EMBL" id="MBC5733329.1"/>
    </source>
</evidence>
<keyword evidence="3 4" id="KW-0413">Isomerase</keyword>
<evidence type="ECO:0000313" key="9">
    <source>
        <dbReference type="Proteomes" id="UP000661435"/>
    </source>
</evidence>
<dbReference type="EMBL" id="JACOPP010000006">
    <property type="protein sequence ID" value="MBC5733329.1"/>
    <property type="molecule type" value="Genomic_DNA"/>
</dbReference>
<feature type="binding site" evidence="4 6">
    <location>
        <position position="137"/>
    </location>
    <ligand>
        <name>substrate</name>
    </ligand>
</feature>
<evidence type="ECO:0000256" key="6">
    <source>
        <dbReference type="PIRSR" id="PIRSR600821-52"/>
    </source>
</evidence>
<accession>A0A8J6JDP3</accession>
<keyword evidence="2 4" id="KW-0663">Pyridoxal phosphate</keyword>
<dbReference type="SUPFAM" id="SSF50621">
    <property type="entry name" value="Alanine racemase C-terminal domain-like"/>
    <property type="match status" value="1"/>
</dbReference>
<comment type="caution">
    <text evidence="8">The sequence shown here is derived from an EMBL/GenBank/DDBJ whole genome shotgun (WGS) entry which is preliminary data.</text>
</comment>